<dbReference type="Gene3D" id="3.20.20.100">
    <property type="entry name" value="NADP-dependent oxidoreductase domain"/>
    <property type="match status" value="1"/>
</dbReference>
<comment type="caution">
    <text evidence="1">The sequence shown here is derived from an EMBL/GenBank/DDBJ whole genome shotgun (WGS) entry which is preliminary data.</text>
</comment>
<organism evidence="1">
    <name type="scientific">Triticum aestivum</name>
    <name type="common">Wheat</name>
    <dbReference type="NCBI Taxonomy" id="4565"/>
    <lineage>
        <taxon>Eukaryota</taxon>
        <taxon>Viridiplantae</taxon>
        <taxon>Streptophyta</taxon>
        <taxon>Embryophyta</taxon>
        <taxon>Tracheophyta</taxon>
        <taxon>Spermatophyta</taxon>
        <taxon>Magnoliopsida</taxon>
        <taxon>Liliopsida</taxon>
        <taxon>Poales</taxon>
        <taxon>Poaceae</taxon>
        <taxon>BOP clade</taxon>
        <taxon>Pooideae</taxon>
        <taxon>Triticodae</taxon>
        <taxon>Triticeae</taxon>
        <taxon>Triticinae</taxon>
        <taxon>Triticum</taxon>
    </lineage>
</organism>
<evidence type="ECO:0000313" key="1">
    <source>
        <dbReference type="EMBL" id="KAF7083647.1"/>
    </source>
</evidence>
<sequence length="58" mass="6382">TTKVKNLDDNFEAVKVKLSKEDLIEISAVVPAGDVAGLRVMGILEPYSWRIANTLPQK</sequence>
<accession>A0A9R1LAG0</accession>
<gene>
    <name evidence="1" type="ORF">CFC21_087415</name>
</gene>
<feature type="non-terminal residue" evidence="1">
    <location>
        <position position="1"/>
    </location>
</feature>
<dbReference type="AlphaFoldDB" id="A0A9R1LAG0"/>
<reference evidence="1" key="2">
    <citation type="submission" date="2020-03" db="EMBL/GenBank/DDBJ databases">
        <title>The second near-complete assembly of the hexaploid bread wheat (Triticum aestivum) genome.</title>
        <authorList>
            <person name="Zimin A.V."/>
            <person name="Puiu D."/>
            <person name="Shumante A."/>
            <person name="Alonge M."/>
            <person name="Salzberg S.L."/>
        </authorList>
    </citation>
    <scope>NUCLEOTIDE SEQUENCE</scope>
    <source>
        <tissue evidence="1">Leaf</tissue>
    </source>
</reference>
<dbReference type="InterPro" id="IPR036812">
    <property type="entry name" value="NAD(P)_OxRdtase_dom_sf"/>
</dbReference>
<protein>
    <submittedName>
        <fullName evidence="1">Uncharacterized protein</fullName>
    </submittedName>
</protein>
<reference evidence="1" key="1">
    <citation type="journal article" date="2017" name="Gigascience">
        <title>The first near-complete assembly of the hexaploid bread wheat genome, Triticum aestivum.</title>
        <authorList>
            <person name="Zimin A.V."/>
            <person name="Puiu D."/>
            <person name="Hall R."/>
            <person name="Kingan S."/>
            <person name="Clavijo B.J."/>
            <person name="Salzberg S.L."/>
        </authorList>
    </citation>
    <scope>NUCLEOTIDE SEQUENCE</scope>
    <source>
        <tissue evidence="1">Leaf</tissue>
    </source>
</reference>
<dbReference type="EMBL" id="CM022227">
    <property type="protein sequence ID" value="KAF7083647.1"/>
    <property type="molecule type" value="Genomic_DNA"/>
</dbReference>
<dbReference type="Proteomes" id="UP000815260">
    <property type="component" value="Chromosome 6B"/>
</dbReference>
<proteinExistence type="predicted"/>
<dbReference type="SUPFAM" id="SSF51430">
    <property type="entry name" value="NAD(P)-linked oxidoreductase"/>
    <property type="match status" value="1"/>
</dbReference>
<dbReference type="OrthoDB" id="37537at2759"/>
<name>A0A9R1LAG0_WHEAT</name>